<evidence type="ECO:0000313" key="2">
    <source>
        <dbReference type="EMBL" id="BAV78792.1"/>
    </source>
</evidence>
<dbReference type="AlphaFoldDB" id="A0A1E1G7Q9"/>
<name>A0A1E1G7Q9_PLAST</name>
<dbReference type="InterPro" id="IPR018247">
    <property type="entry name" value="EF_Hand_1_Ca_BS"/>
</dbReference>
<dbReference type="PROSITE" id="PS00018">
    <property type="entry name" value="EF_HAND_1"/>
    <property type="match status" value="1"/>
</dbReference>
<protein>
    <submittedName>
        <fullName evidence="2">Allatotropin</fullName>
    </submittedName>
</protein>
<evidence type="ECO:0000256" key="1">
    <source>
        <dbReference type="SAM" id="SignalP"/>
    </source>
</evidence>
<keyword evidence="1" id="KW-0732">Signal</keyword>
<gene>
    <name evidence="2" type="primary">AT</name>
</gene>
<feature type="chain" id="PRO_5009113507" evidence="1">
    <location>
        <begin position="19"/>
        <end position="98"/>
    </location>
</feature>
<feature type="signal peptide" evidence="1">
    <location>
        <begin position="1"/>
        <end position="18"/>
    </location>
</feature>
<proteinExistence type="evidence at transcript level"/>
<dbReference type="EMBL" id="LC146488">
    <property type="protein sequence ID" value="BAV78792.1"/>
    <property type="molecule type" value="mRNA"/>
</dbReference>
<organism evidence="2">
    <name type="scientific">Plautia stali</name>
    <name type="common">Stink bug</name>
    <dbReference type="NCBI Taxonomy" id="106108"/>
    <lineage>
        <taxon>Eukaryota</taxon>
        <taxon>Metazoa</taxon>
        <taxon>Ecdysozoa</taxon>
        <taxon>Arthropoda</taxon>
        <taxon>Hexapoda</taxon>
        <taxon>Insecta</taxon>
        <taxon>Pterygota</taxon>
        <taxon>Neoptera</taxon>
        <taxon>Paraneoptera</taxon>
        <taxon>Hemiptera</taxon>
        <taxon>Heteroptera</taxon>
        <taxon>Panheteroptera</taxon>
        <taxon>Pentatomomorpha</taxon>
        <taxon>Pentatomoidea</taxon>
        <taxon>Pentatomidae</taxon>
        <taxon>Pentatominae</taxon>
        <taxon>Plautia</taxon>
    </lineage>
</organism>
<sequence>MKSLPIVILVLCGAVCLARPPQTRPRATRGFKNVALSTARGFGKRDGLPLQNQPRLKVEWLANEITNNPQLAGMFVRRFLDVDSDGFISANELLNRPH</sequence>
<reference evidence="2" key="1">
    <citation type="submission" date="2016-04" db="EMBL/GenBank/DDBJ databases">
        <title>Identification of allatostatic molecules in the brown-winged green bug Plautia stali.</title>
        <authorList>
            <person name="Matsumoto K."/>
            <person name="Suetsugu Y."/>
            <person name="Tanaka Y."/>
            <person name="Kotaki T."/>
            <person name="Goto S.G."/>
            <person name="Shinoda T."/>
            <person name="Shiga S."/>
        </authorList>
    </citation>
    <scope>NUCLEOTIDE SEQUENCE</scope>
</reference>
<accession>A0A1E1G7Q9</accession>